<dbReference type="OrthoDB" id="1747274at2759"/>
<keyword evidence="7" id="KW-0479">Metal-binding</keyword>
<dbReference type="GO" id="GO:0046872">
    <property type="term" value="F:metal ion binding"/>
    <property type="evidence" value="ECO:0007669"/>
    <property type="project" value="UniProtKB-KW"/>
</dbReference>
<dbReference type="GO" id="GO:0003887">
    <property type="term" value="F:DNA-directed DNA polymerase activity"/>
    <property type="evidence" value="ECO:0007669"/>
    <property type="project" value="UniProtKB-KW"/>
</dbReference>
<comment type="similarity">
    <text evidence="1">Belongs to the DNA polymerase type-Y family.</text>
</comment>
<dbReference type="PANTHER" id="PTHR11076">
    <property type="entry name" value="DNA REPAIR POLYMERASE UMUC / TRANSFERASE FAMILY MEMBER"/>
    <property type="match status" value="1"/>
</dbReference>
<keyword evidence="11" id="KW-0234">DNA repair</keyword>
<dbReference type="AlphaFoldDB" id="A0A225WZ37"/>
<sequence>MFVFTADKAGMKGVDKQHVQEVVHKMSKDSSFYQKSLRDNEKVEQRVLAMREKLAGLTGGQQLRLQQEADARVAQMEATRDLSRTIVVVDMDMFYAAVEMRDNPKLRDVPLAVGGLNMISTTNYAARQFGVRAAMPGFIGKELCPQLHFVPVNMKKYAGVAAQIRAVFAEYDPDFEAFSLDEACLDLTDYMAKNWQQYVVESDGKQQGRAAIAEAIVHELRKKIFETTQLTASAGIAVNTMLAKICSDMNKPNGQYVLPFTRECVMTFIRDLPVRKIGGIGKVTEKILNEALNVHNGGELFAQRGRILHLFSEKTADWLLQTSLGVRERREKQERKSFSRERTFGRLSDPQQLEAKCLEICKLLAKDLAKANKAAKNVTFVYKDTDFARCSRSMTLASAIFTAEDLYANAVELLRPNPSDEDVTVSKKRQIAINTAFIPNISALEVDNKPCPICGKMLNARNNMEVNAHMDACVGTKQVSSTSSPLRRTLHKTQKKNIMFTSVQKSTQKSEEDVKPCPICGKRLNTRSNMEVNAHMDACVTRDRSMASQKRGAQEIFKKKSENSIDVFFCKSYKK</sequence>
<organism evidence="14 15">
    <name type="scientific">Phytophthora megakarya</name>
    <dbReference type="NCBI Taxonomy" id="4795"/>
    <lineage>
        <taxon>Eukaryota</taxon>
        <taxon>Sar</taxon>
        <taxon>Stramenopiles</taxon>
        <taxon>Oomycota</taxon>
        <taxon>Peronosporomycetes</taxon>
        <taxon>Peronosporales</taxon>
        <taxon>Peronosporaceae</taxon>
        <taxon>Phytophthora</taxon>
    </lineage>
</organism>
<evidence type="ECO:0000313" key="14">
    <source>
        <dbReference type="EMBL" id="OWZ22956.1"/>
    </source>
</evidence>
<keyword evidence="8" id="KW-0227">DNA damage</keyword>
<dbReference type="Gene3D" id="3.30.70.270">
    <property type="match status" value="1"/>
</dbReference>
<dbReference type="Gene3D" id="3.30.1490.100">
    <property type="entry name" value="DNA polymerase, Y-family, little finger domain"/>
    <property type="match status" value="1"/>
</dbReference>
<keyword evidence="9" id="KW-0460">Magnesium</keyword>
<dbReference type="Pfam" id="PF00817">
    <property type="entry name" value="IMS"/>
    <property type="match status" value="1"/>
</dbReference>
<dbReference type="GO" id="GO:0006260">
    <property type="term" value="P:DNA replication"/>
    <property type="evidence" value="ECO:0007669"/>
    <property type="project" value="UniProtKB-KW"/>
</dbReference>
<dbReference type="InterPro" id="IPR017961">
    <property type="entry name" value="DNA_pol_Y-fam_little_finger"/>
</dbReference>
<dbReference type="InterPro" id="IPR001126">
    <property type="entry name" value="UmuC"/>
</dbReference>
<gene>
    <name evidence="14" type="ORF">PHMEG_0002259</name>
</gene>
<evidence type="ECO:0000256" key="5">
    <source>
        <dbReference type="ARBA" id="ARBA00022695"/>
    </source>
</evidence>
<dbReference type="Proteomes" id="UP000198211">
    <property type="component" value="Unassembled WGS sequence"/>
</dbReference>
<keyword evidence="4" id="KW-0808">Transferase</keyword>
<dbReference type="InterPro" id="IPR043502">
    <property type="entry name" value="DNA/RNA_pol_sf"/>
</dbReference>
<dbReference type="InterPro" id="IPR050116">
    <property type="entry name" value="DNA_polymerase-Y"/>
</dbReference>
<feature type="domain" description="UmuC" evidence="13">
    <location>
        <begin position="86"/>
        <end position="281"/>
    </location>
</feature>
<evidence type="ECO:0000256" key="12">
    <source>
        <dbReference type="ARBA" id="ARBA00049244"/>
    </source>
</evidence>
<accession>A0A225WZ37</accession>
<evidence type="ECO:0000256" key="1">
    <source>
        <dbReference type="ARBA" id="ARBA00010945"/>
    </source>
</evidence>
<dbReference type="EC" id="2.7.7.7" evidence="2"/>
<dbReference type="Gene3D" id="1.10.150.810">
    <property type="match status" value="1"/>
</dbReference>
<dbReference type="Pfam" id="PF11798">
    <property type="entry name" value="IMS_HHH"/>
    <property type="match status" value="1"/>
</dbReference>
<evidence type="ECO:0000256" key="9">
    <source>
        <dbReference type="ARBA" id="ARBA00022842"/>
    </source>
</evidence>
<dbReference type="FunFam" id="1.10.150.810:FF:000003">
    <property type="entry name" value="DNA polymerase kappa subunit"/>
    <property type="match status" value="1"/>
</dbReference>
<evidence type="ECO:0000256" key="6">
    <source>
        <dbReference type="ARBA" id="ARBA00022705"/>
    </source>
</evidence>
<evidence type="ECO:0000256" key="4">
    <source>
        <dbReference type="ARBA" id="ARBA00022679"/>
    </source>
</evidence>
<keyword evidence="15" id="KW-1185">Reference proteome</keyword>
<dbReference type="InterPro" id="IPR043128">
    <property type="entry name" value="Rev_trsase/Diguanyl_cyclase"/>
</dbReference>
<proteinExistence type="inferred from homology"/>
<dbReference type="Gene3D" id="3.40.1170.60">
    <property type="match status" value="1"/>
</dbReference>
<comment type="catalytic activity">
    <reaction evidence="12">
        <text>DNA(n) + a 2'-deoxyribonucleoside 5'-triphosphate = DNA(n+1) + diphosphate</text>
        <dbReference type="Rhea" id="RHEA:22508"/>
        <dbReference type="Rhea" id="RHEA-COMP:17339"/>
        <dbReference type="Rhea" id="RHEA-COMP:17340"/>
        <dbReference type="ChEBI" id="CHEBI:33019"/>
        <dbReference type="ChEBI" id="CHEBI:61560"/>
        <dbReference type="ChEBI" id="CHEBI:173112"/>
        <dbReference type="EC" id="2.7.7.7"/>
    </reaction>
</comment>
<evidence type="ECO:0000256" key="8">
    <source>
        <dbReference type="ARBA" id="ARBA00022763"/>
    </source>
</evidence>
<dbReference type="GO" id="GO:0042276">
    <property type="term" value="P:error-prone translesion synthesis"/>
    <property type="evidence" value="ECO:0007669"/>
    <property type="project" value="TreeGrafter"/>
</dbReference>
<dbReference type="SUPFAM" id="SSF100879">
    <property type="entry name" value="Lesion bypass DNA polymerase (Y-family), little finger domain"/>
    <property type="match status" value="1"/>
</dbReference>
<dbReference type="Gene3D" id="1.10.150.20">
    <property type="entry name" value="5' to 3' exonuclease, C-terminal subdomain"/>
    <property type="match status" value="1"/>
</dbReference>
<protein>
    <recommendedName>
        <fullName evidence="3">DNA polymerase kappa</fullName>
        <ecNumber evidence="2">2.7.7.7</ecNumber>
    </recommendedName>
</protein>
<dbReference type="InterPro" id="IPR024728">
    <property type="entry name" value="PolY_HhH_motif"/>
</dbReference>
<evidence type="ECO:0000256" key="7">
    <source>
        <dbReference type="ARBA" id="ARBA00022723"/>
    </source>
</evidence>
<dbReference type="SUPFAM" id="SSF56672">
    <property type="entry name" value="DNA/RNA polymerases"/>
    <property type="match status" value="1"/>
</dbReference>
<dbReference type="InterPro" id="IPR022880">
    <property type="entry name" value="DNApol_IV"/>
</dbReference>
<dbReference type="STRING" id="4795.A0A225WZ37"/>
<evidence type="ECO:0000313" key="15">
    <source>
        <dbReference type="Proteomes" id="UP000198211"/>
    </source>
</evidence>
<dbReference type="EMBL" id="NBNE01000096">
    <property type="protein sequence ID" value="OWZ22956.1"/>
    <property type="molecule type" value="Genomic_DNA"/>
</dbReference>
<dbReference type="PIRSF" id="PIRSF036603">
    <property type="entry name" value="DPol_eta"/>
    <property type="match status" value="1"/>
</dbReference>
<comment type="caution">
    <text evidence="14">The sequence shown here is derived from an EMBL/GenBank/DDBJ whole genome shotgun (WGS) entry which is preliminary data.</text>
</comment>
<reference evidence="15" key="1">
    <citation type="submission" date="2017-03" db="EMBL/GenBank/DDBJ databases">
        <title>Phytopthora megakarya and P. palmivora, two closely related causual agents of cacao black pod achieved similar genome size and gene model numbers by different mechanisms.</title>
        <authorList>
            <person name="Ali S."/>
            <person name="Shao J."/>
            <person name="Larry D.J."/>
            <person name="Kronmiller B."/>
            <person name="Shen D."/>
            <person name="Strem M.D."/>
            <person name="Melnick R.L."/>
            <person name="Guiltinan M.J."/>
            <person name="Tyler B.M."/>
            <person name="Meinhardt L.W."/>
            <person name="Bailey B.A."/>
        </authorList>
    </citation>
    <scope>NUCLEOTIDE SEQUENCE [LARGE SCALE GENOMIC DNA]</scope>
    <source>
        <strain evidence="15">zdho120</strain>
    </source>
</reference>
<evidence type="ECO:0000256" key="11">
    <source>
        <dbReference type="ARBA" id="ARBA00023204"/>
    </source>
</evidence>
<dbReference type="GO" id="GO:0003684">
    <property type="term" value="F:damaged DNA binding"/>
    <property type="evidence" value="ECO:0007669"/>
    <property type="project" value="InterPro"/>
</dbReference>
<name>A0A225WZ37_9STRA</name>
<keyword evidence="10" id="KW-0239">DNA-directed DNA polymerase</keyword>
<keyword evidence="5" id="KW-0548">Nucleotidyltransferase</keyword>
<evidence type="ECO:0000256" key="2">
    <source>
        <dbReference type="ARBA" id="ARBA00012417"/>
    </source>
</evidence>
<dbReference type="PROSITE" id="PS50173">
    <property type="entry name" value="UMUC"/>
    <property type="match status" value="1"/>
</dbReference>
<dbReference type="Pfam" id="PF11799">
    <property type="entry name" value="IMS_C"/>
    <property type="match status" value="1"/>
</dbReference>
<keyword evidence="6" id="KW-0235">DNA replication</keyword>
<evidence type="ECO:0000256" key="3">
    <source>
        <dbReference type="ARBA" id="ARBA00016178"/>
    </source>
</evidence>
<dbReference type="GO" id="GO:0005634">
    <property type="term" value="C:nucleus"/>
    <property type="evidence" value="ECO:0007669"/>
    <property type="project" value="TreeGrafter"/>
</dbReference>
<dbReference type="CDD" id="cd03586">
    <property type="entry name" value="PolY_Pol_IV_kappa"/>
    <property type="match status" value="1"/>
</dbReference>
<evidence type="ECO:0000259" key="13">
    <source>
        <dbReference type="PROSITE" id="PS50173"/>
    </source>
</evidence>
<dbReference type="FunFam" id="3.30.1490.100:FF:000004">
    <property type="entry name" value="DNA polymerase IV"/>
    <property type="match status" value="1"/>
</dbReference>
<dbReference type="GO" id="GO:0006281">
    <property type="term" value="P:DNA repair"/>
    <property type="evidence" value="ECO:0007669"/>
    <property type="project" value="UniProtKB-KW"/>
</dbReference>
<dbReference type="NCBIfam" id="NF002677">
    <property type="entry name" value="PRK02406.1"/>
    <property type="match status" value="1"/>
</dbReference>
<dbReference type="InterPro" id="IPR036775">
    <property type="entry name" value="DNA_pol_Y-fam_lit_finger_sf"/>
</dbReference>
<dbReference type="PANTHER" id="PTHR11076:SF33">
    <property type="entry name" value="DNA POLYMERASE KAPPA"/>
    <property type="match status" value="1"/>
</dbReference>
<evidence type="ECO:0000256" key="10">
    <source>
        <dbReference type="ARBA" id="ARBA00022932"/>
    </source>
</evidence>